<name>A0A2V3J1R7_9FLOR</name>
<organism evidence="2 3">
    <name type="scientific">Gracilariopsis chorda</name>
    <dbReference type="NCBI Taxonomy" id="448386"/>
    <lineage>
        <taxon>Eukaryota</taxon>
        <taxon>Rhodophyta</taxon>
        <taxon>Florideophyceae</taxon>
        <taxon>Rhodymeniophycidae</taxon>
        <taxon>Gracilariales</taxon>
        <taxon>Gracilariaceae</taxon>
        <taxon>Gracilariopsis</taxon>
    </lineage>
</organism>
<feature type="region of interest" description="Disordered" evidence="1">
    <location>
        <begin position="144"/>
        <end position="167"/>
    </location>
</feature>
<protein>
    <submittedName>
        <fullName evidence="2">Uncharacterized protein</fullName>
    </submittedName>
</protein>
<dbReference type="OrthoDB" id="10389876at2759"/>
<comment type="caution">
    <text evidence="2">The sequence shown here is derived from an EMBL/GenBank/DDBJ whole genome shotgun (WGS) entry which is preliminary data.</text>
</comment>
<evidence type="ECO:0000256" key="1">
    <source>
        <dbReference type="SAM" id="MobiDB-lite"/>
    </source>
</evidence>
<feature type="compositionally biased region" description="Polar residues" evidence="1">
    <location>
        <begin position="146"/>
        <end position="157"/>
    </location>
</feature>
<evidence type="ECO:0000313" key="3">
    <source>
        <dbReference type="Proteomes" id="UP000247409"/>
    </source>
</evidence>
<dbReference type="Proteomes" id="UP000247409">
    <property type="component" value="Unassembled WGS sequence"/>
</dbReference>
<dbReference type="AlphaFoldDB" id="A0A2V3J1R7"/>
<reference evidence="2 3" key="1">
    <citation type="journal article" date="2018" name="Mol. Biol. Evol.">
        <title>Analysis of the draft genome of the red seaweed Gracilariopsis chorda provides insights into genome size evolution in Rhodophyta.</title>
        <authorList>
            <person name="Lee J."/>
            <person name="Yang E.C."/>
            <person name="Graf L."/>
            <person name="Yang J.H."/>
            <person name="Qiu H."/>
            <person name="Zel Zion U."/>
            <person name="Chan C.X."/>
            <person name="Stephens T.G."/>
            <person name="Weber A.P.M."/>
            <person name="Boo G.H."/>
            <person name="Boo S.M."/>
            <person name="Kim K.M."/>
            <person name="Shin Y."/>
            <person name="Jung M."/>
            <person name="Lee S.J."/>
            <person name="Yim H.S."/>
            <person name="Lee J.H."/>
            <person name="Bhattacharya D."/>
            <person name="Yoon H.S."/>
        </authorList>
    </citation>
    <scope>NUCLEOTIDE SEQUENCE [LARGE SCALE GENOMIC DNA]</scope>
    <source>
        <strain evidence="2 3">SKKU-2015</strain>
        <tissue evidence="2">Whole body</tissue>
    </source>
</reference>
<feature type="compositionally biased region" description="Basic and acidic residues" evidence="1">
    <location>
        <begin position="106"/>
        <end position="121"/>
    </location>
</feature>
<evidence type="ECO:0000313" key="2">
    <source>
        <dbReference type="EMBL" id="PXF48338.1"/>
    </source>
</evidence>
<proteinExistence type="predicted"/>
<gene>
    <name evidence="2" type="ORF">BWQ96_01798</name>
</gene>
<sequence length="467" mass="53103">MQGDRLGDLHMLKELVELLQANIIRYQTEAVSKCSQIKHAKIVAGILDNRDNIIHIKKVAGKPKYFRARTFNSAKNRAASMRSASRHHRVPCDKKDRNKSSPPQRYCDDPGPKKGRTDYSRLTRKSSAHLRRLHSAGAVLIRKLSKSSVPAQQQPPTCRSDRPTPRTPILDAETIKMLKTNPMPIINEFQQELQAIEQEELLNRAKLQEADAQLNERRETHEEIIEILDQFYGALPGWEQDPISQKMILETVELTEAGVDAERDLIEAREVCLRAKAALSDHERAQRALQAIRVDLTSFIQILRDLIASADVIVETRRRTSTDSSRRRYSVDVQTEAGEGVLDTLCQLERLLDRCVGQARMAVECCSEAPRVESLRDDLEQIATGFGLEAKAVKKNNTIYYDDLEPTLQVSVTALGDCKLAEAFVSERKDMIAEDVKPLRDQVERCEEYVILERLAILDLRHPRDDR</sequence>
<dbReference type="EMBL" id="NBIV01000014">
    <property type="protein sequence ID" value="PXF48338.1"/>
    <property type="molecule type" value="Genomic_DNA"/>
</dbReference>
<feature type="compositionally biased region" description="Basic and acidic residues" evidence="1">
    <location>
        <begin position="90"/>
        <end position="99"/>
    </location>
</feature>
<accession>A0A2V3J1R7</accession>
<feature type="region of interest" description="Disordered" evidence="1">
    <location>
        <begin position="76"/>
        <end position="128"/>
    </location>
</feature>
<keyword evidence="3" id="KW-1185">Reference proteome</keyword>